<name>A0AA36A0P1_LACSI</name>
<dbReference type="SUPFAM" id="SSF81383">
    <property type="entry name" value="F-box domain"/>
    <property type="match status" value="1"/>
</dbReference>
<dbReference type="InterPro" id="IPR001810">
    <property type="entry name" value="F-box_dom"/>
</dbReference>
<dbReference type="InterPro" id="IPR006527">
    <property type="entry name" value="F-box-assoc_dom_typ1"/>
</dbReference>
<accession>A0AA36A0P1</accession>
<dbReference type="NCBIfam" id="TIGR01640">
    <property type="entry name" value="F_box_assoc_1"/>
    <property type="match status" value="1"/>
</dbReference>
<evidence type="ECO:0000313" key="3">
    <source>
        <dbReference type="EMBL" id="CAI9302303.1"/>
    </source>
</evidence>
<reference evidence="3" key="1">
    <citation type="submission" date="2023-04" db="EMBL/GenBank/DDBJ databases">
        <authorList>
            <person name="Vijverberg K."/>
            <person name="Xiong W."/>
            <person name="Schranz E."/>
        </authorList>
    </citation>
    <scope>NUCLEOTIDE SEQUENCE</scope>
</reference>
<dbReference type="CDD" id="cd22157">
    <property type="entry name" value="F-box_AtFBW1-like"/>
    <property type="match status" value="1"/>
</dbReference>
<dbReference type="Proteomes" id="UP001177003">
    <property type="component" value="Chromosome 9"/>
</dbReference>
<feature type="domain" description="F-box" evidence="1">
    <location>
        <begin position="27"/>
        <end position="62"/>
    </location>
</feature>
<dbReference type="InterPro" id="IPR055290">
    <property type="entry name" value="At3g26010-like"/>
</dbReference>
<dbReference type="PANTHER" id="PTHR35546">
    <property type="entry name" value="F-BOX PROTEIN INTERACTION DOMAIN PROTEIN-RELATED"/>
    <property type="match status" value="1"/>
</dbReference>
<dbReference type="EMBL" id="OX465085">
    <property type="protein sequence ID" value="CAI9302303.1"/>
    <property type="molecule type" value="Genomic_DNA"/>
</dbReference>
<gene>
    <name evidence="3" type="ORF">LSALG_LOCUS40800</name>
</gene>
<dbReference type="PANTHER" id="PTHR35546:SF127">
    <property type="entry name" value="F-BOX DOMAIN-CONTAINING PROTEIN"/>
    <property type="match status" value="1"/>
</dbReference>
<evidence type="ECO:0000259" key="1">
    <source>
        <dbReference type="Pfam" id="PF00646"/>
    </source>
</evidence>
<dbReference type="InterPro" id="IPR017451">
    <property type="entry name" value="F-box-assoc_interact_dom"/>
</dbReference>
<dbReference type="InterPro" id="IPR036047">
    <property type="entry name" value="F-box-like_dom_sf"/>
</dbReference>
<evidence type="ECO:0000259" key="2">
    <source>
        <dbReference type="Pfam" id="PF07734"/>
    </source>
</evidence>
<sequence>MANTRSKIKKTHNTKNNQSAALIDSNDDVLIEILLRLPVTSVLQFKSVSKHCRSLLSDPRFTLLYKKSSISPGFFYYSMYIRFDGENPSYPATPPRCNLDFYPDPCGIKILQSCNGLMLCCSKRGSQRDRRYYVFNPTTRQFVIIPAVPGGKDVRKNIRFMGLAFDRTDCVHFKVVCVNLAKPKEDLFQIQIYSSETRKWKISDESISAPHNTYFFHGVYWNQAIHWVPNTFKLSCFKLDTEEFTPLPLTVPDASCGGYKFGYMPIYFGESRGHLHLADTPDGSRNHLELNVYEMLKDHSGWFVKYRVELVEFLNAYPEMIRINPDPSIPIYYDYQLLDVVRGEEEDETFFVIQVPGNRIIRYNVADKSFKQAPQIVGSIVTPLVLGASAEGIRLCFALQIKPNTFNRTSLIHGKILSHTRNDALSILSRRAAT</sequence>
<feature type="domain" description="F-box associated beta-propeller type 1" evidence="2">
    <location>
        <begin position="77"/>
        <end position="249"/>
    </location>
</feature>
<dbReference type="Pfam" id="PF07734">
    <property type="entry name" value="FBA_1"/>
    <property type="match status" value="1"/>
</dbReference>
<dbReference type="AlphaFoldDB" id="A0AA36A0P1"/>
<evidence type="ECO:0008006" key="5">
    <source>
        <dbReference type="Google" id="ProtNLM"/>
    </source>
</evidence>
<organism evidence="3 4">
    <name type="scientific">Lactuca saligna</name>
    <name type="common">Willowleaf lettuce</name>
    <dbReference type="NCBI Taxonomy" id="75948"/>
    <lineage>
        <taxon>Eukaryota</taxon>
        <taxon>Viridiplantae</taxon>
        <taxon>Streptophyta</taxon>
        <taxon>Embryophyta</taxon>
        <taxon>Tracheophyta</taxon>
        <taxon>Spermatophyta</taxon>
        <taxon>Magnoliopsida</taxon>
        <taxon>eudicotyledons</taxon>
        <taxon>Gunneridae</taxon>
        <taxon>Pentapetalae</taxon>
        <taxon>asterids</taxon>
        <taxon>campanulids</taxon>
        <taxon>Asterales</taxon>
        <taxon>Asteraceae</taxon>
        <taxon>Cichorioideae</taxon>
        <taxon>Cichorieae</taxon>
        <taxon>Lactucinae</taxon>
        <taxon>Lactuca</taxon>
    </lineage>
</organism>
<dbReference type="Pfam" id="PF00646">
    <property type="entry name" value="F-box"/>
    <property type="match status" value="1"/>
</dbReference>
<evidence type="ECO:0000313" key="4">
    <source>
        <dbReference type="Proteomes" id="UP001177003"/>
    </source>
</evidence>
<keyword evidence="4" id="KW-1185">Reference proteome</keyword>
<protein>
    <recommendedName>
        <fullName evidence="5">F-box domain-containing protein</fullName>
    </recommendedName>
</protein>
<proteinExistence type="predicted"/>